<evidence type="ECO:0000256" key="3">
    <source>
        <dbReference type="SAM" id="SignalP"/>
    </source>
</evidence>
<keyword evidence="2" id="KW-1133">Transmembrane helix</keyword>
<name>A0AAW1KZ07_POPJA</name>
<dbReference type="EMBL" id="JASPKY010000175">
    <property type="protein sequence ID" value="KAK9727820.1"/>
    <property type="molecule type" value="Genomic_DNA"/>
</dbReference>
<gene>
    <name evidence="4" type="ORF">QE152_g18978</name>
</gene>
<protein>
    <submittedName>
        <fullName evidence="4">Uncharacterized protein</fullName>
    </submittedName>
</protein>
<keyword evidence="3" id="KW-0732">Signal</keyword>
<keyword evidence="2" id="KW-0812">Transmembrane</keyword>
<organism evidence="4 5">
    <name type="scientific">Popillia japonica</name>
    <name type="common">Japanese beetle</name>
    <dbReference type="NCBI Taxonomy" id="7064"/>
    <lineage>
        <taxon>Eukaryota</taxon>
        <taxon>Metazoa</taxon>
        <taxon>Ecdysozoa</taxon>
        <taxon>Arthropoda</taxon>
        <taxon>Hexapoda</taxon>
        <taxon>Insecta</taxon>
        <taxon>Pterygota</taxon>
        <taxon>Neoptera</taxon>
        <taxon>Endopterygota</taxon>
        <taxon>Coleoptera</taxon>
        <taxon>Polyphaga</taxon>
        <taxon>Scarabaeiformia</taxon>
        <taxon>Scarabaeidae</taxon>
        <taxon>Rutelinae</taxon>
        <taxon>Popillia</taxon>
    </lineage>
</organism>
<keyword evidence="2" id="KW-0472">Membrane</keyword>
<evidence type="ECO:0000256" key="2">
    <source>
        <dbReference type="SAM" id="Phobius"/>
    </source>
</evidence>
<comment type="caution">
    <text evidence="4">The sequence shown here is derived from an EMBL/GenBank/DDBJ whole genome shotgun (WGS) entry which is preliminary data.</text>
</comment>
<proteinExistence type="predicted"/>
<sequence>MKTQIFLICVIVEYVYVECKSGITSYQDEVNMISQDDRRGITNTEVKSEPDLYTSSSTHLGNNAYLPPSHDSSEYSHSVSYPSYYYQQPQTYYTHGGNPGYDYYEHTISDHRGEQHHQPTHASGSSKGSIFSALALKGILIPLAGIALLGAAAALSTNPVLLQLGVLNGRRKRSLSVDNVYPINPNLKPMERQNKLKR</sequence>
<dbReference type="AlphaFoldDB" id="A0AAW1KZ07"/>
<evidence type="ECO:0000313" key="5">
    <source>
        <dbReference type="Proteomes" id="UP001458880"/>
    </source>
</evidence>
<feature type="signal peptide" evidence="3">
    <location>
        <begin position="1"/>
        <end position="19"/>
    </location>
</feature>
<keyword evidence="5" id="KW-1185">Reference proteome</keyword>
<evidence type="ECO:0000313" key="4">
    <source>
        <dbReference type="EMBL" id="KAK9727820.1"/>
    </source>
</evidence>
<evidence type="ECO:0000256" key="1">
    <source>
        <dbReference type="SAM" id="MobiDB-lite"/>
    </source>
</evidence>
<accession>A0AAW1KZ07</accession>
<reference evidence="4 5" key="1">
    <citation type="journal article" date="2024" name="BMC Genomics">
        <title>De novo assembly and annotation of Popillia japonica's genome with initial clues to its potential as an invasive pest.</title>
        <authorList>
            <person name="Cucini C."/>
            <person name="Boschi S."/>
            <person name="Funari R."/>
            <person name="Cardaioli E."/>
            <person name="Iannotti N."/>
            <person name="Marturano G."/>
            <person name="Paoli F."/>
            <person name="Bruttini M."/>
            <person name="Carapelli A."/>
            <person name="Frati F."/>
            <person name="Nardi F."/>
        </authorList>
    </citation>
    <scope>NUCLEOTIDE SEQUENCE [LARGE SCALE GENOMIC DNA]</scope>
    <source>
        <strain evidence="4">DMR45628</strain>
    </source>
</reference>
<feature type="region of interest" description="Disordered" evidence="1">
    <location>
        <begin position="49"/>
        <end position="72"/>
    </location>
</feature>
<feature type="transmembrane region" description="Helical" evidence="2">
    <location>
        <begin position="134"/>
        <end position="155"/>
    </location>
</feature>
<feature type="chain" id="PRO_5043329360" evidence="3">
    <location>
        <begin position="20"/>
        <end position="198"/>
    </location>
</feature>
<dbReference type="Proteomes" id="UP001458880">
    <property type="component" value="Unassembled WGS sequence"/>
</dbReference>